<evidence type="ECO:0000313" key="2">
    <source>
        <dbReference type="EMBL" id="KAK8782469.1"/>
    </source>
</evidence>
<dbReference type="EMBL" id="JARKHS020006641">
    <property type="protein sequence ID" value="KAK8782469.1"/>
    <property type="molecule type" value="Genomic_DNA"/>
</dbReference>
<organism evidence="2 3">
    <name type="scientific">Amblyomma americanum</name>
    <name type="common">Lone star tick</name>
    <dbReference type="NCBI Taxonomy" id="6943"/>
    <lineage>
        <taxon>Eukaryota</taxon>
        <taxon>Metazoa</taxon>
        <taxon>Ecdysozoa</taxon>
        <taxon>Arthropoda</taxon>
        <taxon>Chelicerata</taxon>
        <taxon>Arachnida</taxon>
        <taxon>Acari</taxon>
        <taxon>Parasitiformes</taxon>
        <taxon>Ixodida</taxon>
        <taxon>Ixodoidea</taxon>
        <taxon>Ixodidae</taxon>
        <taxon>Amblyomminae</taxon>
        <taxon>Amblyomma</taxon>
    </lineage>
</organism>
<dbReference type="InterPro" id="IPR012674">
    <property type="entry name" value="Calycin"/>
</dbReference>
<dbReference type="SUPFAM" id="SSF50814">
    <property type="entry name" value="Lipocalins"/>
    <property type="match status" value="1"/>
</dbReference>
<proteinExistence type="predicted"/>
<accession>A0AAQ4F5T8</accession>
<feature type="signal peptide" evidence="1">
    <location>
        <begin position="1"/>
        <end position="18"/>
    </location>
</feature>
<evidence type="ECO:0008006" key="4">
    <source>
        <dbReference type="Google" id="ProtNLM"/>
    </source>
</evidence>
<comment type="caution">
    <text evidence="2">The sequence shown here is derived from an EMBL/GenBank/DDBJ whole genome shotgun (WGS) entry which is preliminary data.</text>
</comment>
<name>A0AAQ4F5T8_AMBAM</name>
<dbReference type="AlphaFoldDB" id="A0AAQ4F5T8"/>
<dbReference type="Proteomes" id="UP001321473">
    <property type="component" value="Unassembled WGS sequence"/>
</dbReference>
<feature type="chain" id="PRO_5042882661" description="Secreted protein" evidence="1">
    <location>
        <begin position="19"/>
        <end position="178"/>
    </location>
</feature>
<keyword evidence="3" id="KW-1185">Reference proteome</keyword>
<gene>
    <name evidence="2" type="ORF">V5799_016190</name>
</gene>
<sequence>MEKLGVIVICVLAGMTYARGGIQVGQGSSEMPQEIKTLLQRVNPWKVVNNSDPVYLTKFSGENSIFQSLLCVSSEYLRYEYDNKTTYRTLQATFNNKTVAVNISLQVQTTKEVYPPTLIVHFLRPDSAGCSMWIPGNYLTKPPLCCEFIYFLLCGAKVTAYDKSKYAKSSVNGASSVP</sequence>
<evidence type="ECO:0000313" key="3">
    <source>
        <dbReference type="Proteomes" id="UP001321473"/>
    </source>
</evidence>
<dbReference type="Gene3D" id="2.40.128.20">
    <property type="match status" value="2"/>
</dbReference>
<keyword evidence="1" id="KW-0732">Signal</keyword>
<protein>
    <recommendedName>
        <fullName evidence="4">Secreted protein</fullName>
    </recommendedName>
</protein>
<reference evidence="2 3" key="1">
    <citation type="journal article" date="2023" name="Arcadia Sci">
        <title>De novo assembly of a long-read Amblyomma americanum tick genome.</title>
        <authorList>
            <person name="Chou S."/>
            <person name="Poskanzer K.E."/>
            <person name="Rollins M."/>
            <person name="Thuy-Boun P.S."/>
        </authorList>
    </citation>
    <scope>NUCLEOTIDE SEQUENCE [LARGE SCALE GENOMIC DNA]</scope>
    <source>
        <strain evidence="2">F_SG_1</strain>
        <tissue evidence="2">Salivary glands</tissue>
    </source>
</reference>
<evidence type="ECO:0000256" key="1">
    <source>
        <dbReference type="SAM" id="SignalP"/>
    </source>
</evidence>